<keyword evidence="7" id="KW-1185">Reference proteome</keyword>
<accession>D8PZV6</accession>
<dbReference type="OMA" id="VEMYSSP"/>
<evidence type="ECO:0000313" key="6">
    <source>
        <dbReference type="EMBL" id="EFI99510.1"/>
    </source>
</evidence>
<evidence type="ECO:0000313" key="7">
    <source>
        <dbReference type="Proteomes" id="UP000007431"/>
    </source>
</evidence>
<dbReference type="GeneID" id="9585460"/>
<comment type="similarity">
    <text evidence="4">Belongs to the complex I LYR family. SDHAF1 subfamily.</text>
</comment>
<reference evidence="6 7" key="1">
    <citation type="journal article" date="2010" name="Nat. Biotechnol.">
        <title>Genome sequence of the model mushroom Schizophyllum commune.</title>
        <authorList>
            <person name="Ohm R.A."/>
            <person name="de Jong J.F."/>
            <person name="Lugones L.G."/>
            <person name="Aerts A."/>
            <person name="Kothe E."/>
            <person name="Stajich J.E."/>
            <person name="de Vries R.P."/>
            <person name="Record E."/>
            <person name="Levasseur A."/>
            <person name="Baker S.E."/>
            <person name="Bartholomew K.A."/>
            <person name="Coutinho P.M."/>
            <person name="Erdmann S."/>
            <person name="Fowler T.J."/>
            <person name="Gathman A.C."/>
            <person name="Lombard V."/>
            <person name="Henrissat B."/>
            <person name="Knabe N."/>
            <person name="Kuees U."/>
            <person name="Lilly W.W."/>
            <person name="Lindquist E."/>
            <person name="Lucas S."/>
            <person name="Magnuson J.K."/>
            <person name="Piumi F."/>
            <person name="Raudaskoski M."/>
            <person name="Salamov A."/>
            <person name="Schmutz J."/>
            <person name="Schwarze F.W.M.R."/>
            <person name="vanKuyk P.A."/>
            <person name="Horton J.S."/>
            <person name="Grigoriev I.V."/>
            <person name="Woesten H.A.B."/>
        </authorList>
    </citation>
    <scope>NUCLEOTIDE SEQUENCE [LARGE SCALE GENOMIC DNA]</scope>
    <source>
        <strain evidence="7">H4-8 / FGSC 9210</strain>
    </source>
</reference>
<protein>
    <recommendedName>
        <fullName evidence="5">Complex 1 LYR protein domain-containing protein</fullName>
    </recommendedName>
</protein>
<dbReference type="GO" id="GO:0034553">
    <property type="term" value="P:mitochondrial respiratory chain complex II assembly"/>
    <property type="evidence" value="ECO:0007669"/>
    <property type="project" value="InterPro"/>
</dbReference>
<dbReference type="eggNOG" id="KOG4620">
    <property type="taxonomic scope" value="Eukaryota"/>
</dbReference>
<dbReference type="Proteomes" id="UP000007431">
    <property type="component" value="Unassembled WGS sequence"/>
</dbReference>
<dbReference type="InterPro" id="IPR008011">
    <property type="entry name" value="Complex1_LYR_dom"/>
</dbReference>
<dbReference type="VEuPathDB" id="FungiDB:SCHCODRAFT_02615120"/>
<dbReference type="EMBL" id="GL377304">
    <property type="protein sequence ID" value="EFI99510.1"/>
    <property type="molecule type" value="Genomic_DNA"/>
</dbReference>
<keyword evidence="3" id="KW-0143">Chaperone</keyword>
<evidence type="ECO:0000256" key="3">
    <source>
        <dbReference type="ARBA" id="ARBA00023186"/>
    </source>
</evidence>
<dbReference type="InterPro" id="IPR045295">
    <property type="entry name" value="Complex1_LYR_SDHAF1_LYRM8"/>
</dbReference>
<dbReference type="KEGG" id="scm:SCHCO_02615120"/>
<dbReference type="InParanoid" id="D8PZV6"/>
<keyword evidence="2" id="KW-0496">Mitochondrion</keyword>
<dbReference type="CDD" id="cd20268">
    <property type="entry name" value="Complex1_LYR_SDHAF1_LYRM8"/>
    <property type="match status" value="1"/>
</dbReference>
<gene>
    <name evidence="6" type="ORF">SCHCODRAFT_52847</name>
</gene>
<evidence type="ECO:0000256" key="1">
    <source>
        <dbReference type="ARBA" id="ARBA00004305"/>
    </source>
</evidence>
<sequence length="102" mass="12179">MPPLSGLQRDVFAMYRRALRMAARKDPAKRADWTTFIRYTFRTRATSVGPRDIGAIEYLLRQGRKQLELYESPSVRDCSVTSEMHAWEEGRRRRWRNEEESR</sequence>
<dbReference type="PANTHER" id="PTHR13675:SF1">
    <property type="entry name" value="SUCCINATE DEHYDROGENASE ASSEMBLY FACTOR 1, MITOCHONDRIAL"/>
    <property type="match status" value="1"/>
</dbReference>
<feature type="domain" description="Complex 1 LYR protein" evidence="5">
    <location>
        <begin position="10"/>
        <end position="68"/>
    </location>
</feature>
<dbReference type="GO" id="GO:0005759">
    <property type="term" value="C:mitochondrial matrix"/>
    <property type="evidence" value="ECO:0007669"/>
    <property type="project" value="UniProtKB-SubCell"/>
</dbReference>
<dbReference type="PANTHER" id="PTHR13675">
    <property type="entry name" value="LYR MOTIF-CONTAINING PROTEIN 2"/>
    <property type="match status" value="1"/>
</dbReference>
<name>D8PZV6_SCHCM</name>
<dbReference type="AlphaFoldDB" id="D8PZV6"/>
<organism evidence="7">
    <name type="scientific">Schizophyllum commune (strain H4-8 / FGSC 9210)</name>
    <name type="common">Split gill fungus</name>
    <dbReference type="NCBI Taxonomy" id="578458"/>
    <lineage>
        <taxon>Eukaryota</taxon>
        <taxon>Fungi</taxon>
        <taxon>Dikarya</taxon>
        <taxon>Basidiomycota</taxon>
        <taxon>Agaricomycotina</taxon>
        <taxon>Agaricomycetes</taxon>
        <taxon>Agaricomycetidae</taxon>
        <taxon>Agaricales</taxon>
        <taxon>Schizophyllaceae</taxon>
        <taxon>Schizophyllum</taxon>
    </lineage>
</organism>
<dbReference type="FunCoup" id="D8PZV6">
    <property type="interactions" value="169"/>
</dbReference>
<dbReference type="HOGENOM" id="CLU_154777_1_0_1"/>
<evidence type="ECO:0000259" key="5">
    <source>
        <dbReference type="Pfam" id="PF05347"/>
    </source>
</evidence>
<proteinExistence type="inferred from homology"/>
<evidence type="ECO:0000256" key="2">
    <source>
        <dbReference type="ARBA" id="ARBA00023128"/>
    </source>
</evidence>
<dbReference type="Pfam" id="PF05347">
    <property type="entry name" value="Complex1_LYR"/>
    <property type="match status" value="1"/>
</dbReference>
<comment type="subcellular location">
    <subcellularLocation>
        <location evidence="1">Mitochondrion matrix</location>
    </subcellularLocation>
</comment>
<evidence type="ECO:0000256" key="4">
    <source>
        <dbReference type="ARBA" id="ARBA00025715"/>
    </source>
</evidence>
<dbReference type="STRING" id="578458.D8PZV6"/>
<dbReference type="RefSeq" id="XP_003034413.1">
    <property type="nucleotide sequence ID" value="XM_003034367.1"/>
</dbReference>
<dbReference type="OrthoDB" id="273010at2759"/>